<dbReference type="EMBL" id="JBBPDW010000051">
    <property type="protein sequence ID" value="KAK7532541.1"/>
    <property type="molecule type" value="Genomic_DNA"/>
</dbReference>
<dbReference type="Proteomes" id="UP001365128">
    <property type="component" value="Unassembled WGS sequence"/>
</dbReference>
<evidence type="ECO:0000313" key="2">
    <source>
        <dbReference type="Proteomes" id="UP001365128"/>
    </source>
</evidence>
<accession>A0ABR1LBC0</accession>
<organism evidence="1 2">
    <name type="scientific">Phyllosticta citricarpa</name>
    <dbReference type="NCBI Taxonomy" id="55181"/>
    <lineage>
        <taxon>Eukaryota</taxon>
        <taxon>Fungi</taxon>
        <taxon>Dikarya</taxon>
        <taxon>Ascomycota</taxon>
        <taxon>Pezizomycotina</taxon>
        <taxon>Dothideomycetes</taxon>
        <taxon>Dothideomycetes incertae sedis</taxon>
        <taxon>Botryosphaeriales</taxon>
        <taxon>Phyllostictaceae</taxon>
        <taxon>Phyllosticta</taxon>
    </lineage>
</organism>
<protein>
    <submittedName>
        <fullName evidence="1">Uncharacterized protein</fullName>
    </submittedName>
</protein>
<keyword evidence="2" id="KW-1185">Reference proteome</keyword>
<evidence type="ECO:0000313" key="1">
    <source>
        <dbReference type="EMBL" id="KAK7532541.1"/>
    </source>
</evidence>
<name>A0ABR1LBC0_9PEZI</name>
<reference evidence="1 2" key="1">
    <citation type="submission" date="2024-04" db="EMBL/GenBank/DDBJ databases">
        <title>Phyllosticta paracitricarpa is synonymous to the EU quarantine fungus P. citricarpa based on phylogenomic analyses.</title>
        <authorList>
            <consortium name="Lawrence Berkeley National Laboratory"/>
            <person name="Van Ingen-Buijs V.A."/>
            <person name="Van Westerhoven A.C."/>
            <person name="Haridas S."/>
            <person name="Skiadas P."/>
            <person name="Martin F."/>
            <person name="Groenewald J.Z."/>
            <person name="Crous P.W."/>
            <person name="Seidl M.F."/>
        </authorList>
    </citation>
    <scope>NUCLEOTIDE SEQUENCE [LARGE SCALE GENOMIC DNA]</scope>
    <source>
        <strain evidence="1 2">CBS 122670</strain>
    </source>
</reference>
<gene>
    <name evidence="1" type="ORF">IWX46DRAFT_584941</name>
</gene>
<sequence length="202" mass="22121">MCIWFRMPAPSSVVPGRSVALVGLRAQPCLVRADGKVTYRVLVACVSVRVRPNTHSTLFHWSLFDDSLPHSDGTCSLRLVASCQTGAAPEKSRGEGRNCHPTCPGYINVPGRHYITLVGAIEPPPVYYMYLLWDPLPVTTFVRVIVGRSGKLKLRVFELSLVRRAMAGRDLPGWRSNPLCSLSCAPTPPPLCNARHNGAEGM</sequence>
<proteinExistence type="predicted"/>
<comment type="caution">
    <text evidence="1">The sequence shown here is derived from an EMBL/GenBank/DDBJ whole genome shotgun (WGS) entry which is preliminary data.</text>
</comment>